<dbReference type="AlphaFoldDB" id="A0A424YGE3"/>
<dbReference type="InterPro" id="IPR053154">
    <property type="entry name" value="c-di-AMP_regulator"/>
</dbReference>
<organism evidence="1 2">
    <name type="scientific">Candidatus Syntrophonatronum acetioxidans</name>
    <dbReference type="NCBI Taxonomy" id="1795816"/>
    <lineage>
        <taxon>Bacteria</taxon>
        <taxon>Bacillati</taxon>
        <taxon>Bacillota</taxon>
        <taxon>Clostridia</taxon>
        <taxon>Eubacteriales</taxon>
        <taxon>Syntrophomonadaceae</taxon>
        <taxon>Candidatus Syntrophonatronum</taxon>
    </lineage>
</organism>
<reference evidence="1 2" key="1">
    <citation type="submission" date="2018-08" db="EMBL/GenBank/DDBJ databases">
        <title>The metabolism and importance of syntrophic acetate oxidation coupled to methane or sulfide production in haloalkaline environments.</title>
        <authorList>
            <person name="Timmers P.H.A."/>
            <person name="Vavourakis C.D."/>
            <person name="Sorokin D.Y."/>
            <person name="Sinninghe Damste J.S."/>
            <person name="Muyzer G."/>
            <person name="Stams A.J.M."/>
            <person name="Plugge C.M."/>
        </authorList>
    </citation>
    <scope>NUCLEOTIDE SEQUENCE [LARGE SCALE GENOMIC DNA]</scope>
    <source>
        <strain evidence="1">MSAO_Bac1</strain>
    </source>
</reference>
<proteinExistence type="predicted"/>
<dbReference type="EMBL" id="QZAA01000092">
    <property type="protein sequence ID" value="RQD76987.1"/>
    <property type="molecule type" value="Genomic_DNA"/>
</dbReference>
<evidence type="ECO:0008006" key="3">
    <source>
        <dbReference type="Google" id="ProtNLM"/>
    </source>
</evidence>
<dbReference type="PANTHER" id="PTHR37804">
    <property type="entry name" value="CDAA REGULATORY PROTEIN CDAR"/>
    <property type="match status" value="1"/>
</dbReference>
<protein>
    <recommendedName>
        <fullName evidence="3">YbbR-like domain-containing protein</fullName>
    </recommendedName>
</protein>
<evidence type="ECO:0000313" key="1">
    <source>
        <dbReference type="EMBL" id="RQD76987.1"/>
    </source>
</evidence>
<dbReference type="Gene3D" id="2.170.120.40">
    <property type="entry name" value="YbbR-like domain"/>
    <property type="match status" value="2"/>
</dbReference>
<dbReference type="PANTHER" id="PTHR37804:SF1">
    <property type="entry name" value="CDAA REGULATORY PROTEIN CDAR"/>
    <property type="match status" value="1"/>
</dbReference>
<gene>
    <name evidence="1" type="ORF">D5R97_03325</name>
</gene>
<sequence length="239" mass="26229">MEKLVDLTPDDLEVYVDLRGLRGGEHQLTVKGSAPQGVIIDSIYPSQVQVIIDEVITRQMEVTPRLEGEPAEGYVISDVQVEPDSILLEGASRKLVNVEELLAVANVSGIEEDLSITVSLKPVDAHGEEITGLEITPEEVALNVRVYLPEKEVPVEVNMEGELPEGLEIKNIEIDPERVVLSGKEEVLEEIHKVKTVILDLSGEGETFSREIELEVPQGTSLDIEPRVSLMVVIGPVEE</sequence>
<dbReference type="Pfam" id="PF07949">
    <property type="entry name" value="YbbR"/>
    <property type="match status" value="2"/>
</dbReference>
<dbReference type="InterPro" id="IPR012505">
    <property type="entry name" value="YbbR"/>
</dbReference>
<dbReference type="Gene3D" id="2.170.120.30">
    <property type="match status" value="1"/>
</dbReference>
<comment type="caution">
    <text evidence="1">The sequence shown here is derived from an EMBL/GenBank/DDBJ whole genome shotgun (WGS) entry which is preliminary data.</text>
</comment>
<name>A0A424YGE3_9FIRM</name>
<dbReference type="Proteomes" id="UP000285138">
    <property type="component" value="Unassembled WGS sequence"/>
</dbReference>
<evidence type="ECO:0000313" key="2">
    <source>
        <dbReference type="Proteomes" id="UP000285138"/>
    </source>
</evidence>
<accession>A0A424YGE3</accession>